<protein>
    <recommendedName>
        <fullName evidence="3">Electron transfer flavoprotein subunit beta</fullName>
    </recommendedName>
</protein>
<evidence type="ECO:0000256" key="4">
    <source>
        <dbReference type="ARBA" id="ARBA00022448"/>
    </source>
</evidence>
<dbReference type="STRING" id="162209.IJ22_25650"/>
<dbReference type="InterPro" id="IPR014729">
    <property type="entry name" value="Rossmann-like_a/b/a_fold"/>
</dbReference>
<dbReference type="InterPro" id="IPR033948">
    <property type="entry name" value="ETF_beta_N"/>
</dbReference>
<keyword evidence="5" id="KW-0249">Electron transport</keyword>
<dbReference type="PANTHER" id="PTHR21294">
    <property type="entry name" value="ELECTRON TRANSFER FLAVOPROTEIN BETA-SUBUNIT"/>
    <property type="match status" value="1"/>
</dbReference>
<dbReference type="InterPro" id="IPR014730">
    <property type="entry name" value="ETF_a/b_N"/>
</dbReference>
<proteinExistence type="inferred from homology"/>
<dbReference type="PATRIC" id="fig|162209.4.peg.2733"/>
<dbReference type="PIRSF" id="PIRSF000090">
    <property type="entry name" value="Beta-ETF"/>
    <property type="match status" value="1"/>
</dbReference>
<dbReference type="Proteomes" id="UP000061660">
    <property type="component" value="Chromosome"/>
</dbReference>
<evidence type="ECO:0000256" key="2">
    <source>
        <dbReference type="ARBA" id="ARBA00011355"/>
    </source>
</evidence>
<dbReference type="Gene3D" id="3.40.50.620">
    <property type="entry name" value="HUPs"/>
    <property type="match status" value="1"/>
</dbReference>
<evidence type="ECO:0000256" key="5">
    <source>
        <dbReference type="ARBA" id="ARBA00022982"/>
    </source>
</evidence>
<dbReference type="GO" id="GO:0005829">
    <property type="term" value="C:cytosol"/>
    <property type="evidence" value="ECO:0007669"/>
    <property type="project" value="TreeGrafter"/>
</dbReference>
<evidence type="ECO:0000259" key="6">
    <source>
        <dbReference type="SMART" id="SM00893"/>
    </source>
</evidence>
<dbReference type="EMBL" id="CP013652">
    <property type="protein sequence ID" value="ALS22938.1"/>
    <property type="molecule type" value="Genomic_DNA"/>
</dbReference>
<dbReference type="CDD" id="cd01714">
    <property type="entry name" value="ETF_beta"/>
    <property type="match status" value="1"/>
</dbReference>
<dbReference type="GO" id="GO:0009055">
    <property type="term" value="F:electron transfer activity"/>
    <property type="evidence" value="ECO:0007669"/>
    <property type="project" value="InterPro"/>
</dbReference>
<dbReference type="AlphaFoldDB" id="A0A0U2WC57"/>
<dbReference type="RefSeq" id="WP_062409033.1">
    <property type="nucleotide sequence ID" value="NZ_CP013652.1"/>
</dbReference>
<keyword evidence="8" id="KW-1185">Reference proteome</keyword>
<keyword evidence="4" id="KW-0813">Transport</keyword>
<evidence type="ECO:0000313" key="7">
    <source>
        <dbReference type="EMBL" id="ALS22938.1"/>
    </source>
</evidence>
<reference evidence="8" key="1">
    <citation type="submission" date="2015-12" db="EMBL/GenBank/DDBJ databases">
        <title>Complete genome sequences of two moderately thermophilic Paenibacillus species.</title>
        <authorList>
            <person name="Butler R.III."/>
            <person name="Wang J."/>
            <person name="Stark B.C."/>
            <person name="Pombert J.-F."/>
        </authorList>
    </citation>
    <scope>NUCLEOTIDE SEQUENCE [LARGE SCALE GENOMIC DNA]</scope>
    <source>
        <strain evidence="8">32O-Y</strain>
    </source>
</reference>
<gene>
    <name evidence="7" type="ORF">IJ22_25650</name>
</gene>
<dbReference type="Pfam" id="PF01012">
    <property type="entry name" value="ETF"/>
    <property type="match status" value="1"/>
</dbReference>
<dbReference type="PANTHER" id="PTHR21294:SF8">
    <property type="entry name" value="ELECTRON TRANSFER FLAVOPROTEIN SUBUNIT BETA"/>
    <property type="match status" value="1"/>
</dbReference>
<dbReference type="OrthoDB" id="9804960at2"/>
<evidence type="ECO:0000313" key="8">
    <source>
        <dbReference type="Proteomes" id="UP000061660"/>
    </source>
</evidence>
<comment type="subunit">
    <text evidence="2">Heterodimer of an alpha and a beta subunit.</text>
</comment>
<name>A0A0U2WC57_9BACL</name>
<reference evidence="7 8" key="2">
    <citation type="journal article" date="2016" name="Genome Announc.">
        <title>Complete Genome Sequences of Two Interactive Moderate Thermophiles, Paenibacillus napthalenovorans 32O-Y and Paenibacillus sp. 32O-W.</title>
        <authorList>
            <person name="Butler R.R.III."/>
            <person name="Wang J."/>
            <person name="Stark B.C."/>
            <person name="Pombert J.F."/>
        </authorList>
    </citation>
    <scope>NUCLEOTIDE SEQUENCE [LARGE SCALE GENOMIC DNA]</scope>
    <source>
        <strain evidence="7 8">32O-Y</strain>
    </source>
</reference>
<dbReference type="SMART" id="SM00893">
    <property type="entry name" value="ETF"/>
    <property type="match status" value="1"/>
</dbReference>
<comment type="similarity">
    <text evidence="1">Belongs to the ETF beta-subunit/FixA family.</text>
</comment>
<dbReference type="InterPro" id="IPR012255">
    <property type="entry name" value="ETF_b"/>
</dbReference>
<sequence>MNIWVCLKQTFDTEEKIRLENGNIVEDQANWIINPYDEYAVEEAVRLREQFGGEVTVVTIGPERVETALRYALAMGADKAVRISGAEGDEYVISKTLAHYLKDKDIDIILTGNQSIDNGAGQVGVRLAEELMLPHVTSVIQLAVESDRVHIERDVEGDVYKIESKLPILITCQQGLNEPRYPSLPNIMKAKKKPIETIRFEELGVLDSTPKTETVSRYLPPKRQACRFIDHQDSNGAAHALVNILFEKTSIF</sequence>
<organism evidence="7 8">
    <name type="scientific">Paenibacillus naphthalenovorans</name>
    <dbReference type="NCBI Taxonomy" id="162209"/>
    <lineage>
        <taxon>Bacteria</taxon>
        <taxon>Bacillati</taxon>
        <taxon>Bacillota</taxon>
        <taxon>Bacilli</taxon>
        <taxon>Bacillales</taxon>
        <taxon>Paenibacillaceae</taxon>
        <taxon>Paenibacillus</taxon>
    </lineage>
</organism>
<evidence type="ECO:0000256" key="3">
    <source>
        <dbReference type="ARBA" id="ARBA00016797"/>
    </source>
</evidence>
<accession>A0A0U2WC57</accession>
<dbReference type="KEGG" id="pnp:IJ22_25650"/>
<dbReference type="SUPFAM" id="SSF52402">
    <property type="entry name" value="Adenine nucleotide alpha hydrolases-like"/>
    <property type="match status" value="1"/>
</dbReference>
<feature type="domain" description="Electron transfer flavoprotein alpha/beta-subunit N-terminal" evidence="6">
    <location>
        <begin position="21"/>
        <end position="207"/>
    </location>
</feature>
<evidence type="ECO:0000256" key="1">
    <source>
        <dbReference type="ARBA" id="ARBA00007557"/>
    </source>
</evidence>